<evidence type="ECO:0000256" key="3">
    <source>
        <dbReference type="ARBA" id="ARBA00023125"/>
    </source>
</evidence>
<dbReference type="Pfam" id="PF00172">
    <property type="entry name" value="Zn_clus"/>
    <property type="match status" value="1"/>
</dbReference>
<dbReference type="GO" id="GO:0008270">
    <property type="term" value="F:zinc ion binding"/>
    <property type="evidence" value="ECO:0007669"/>
    <property type="project" value="InterPro"/>
</dbReference>
<organism evidence="6 7">
    <name type="scientific">Staphylotrichum tortipilum</name>
    <dbReference type="NCBI Taxonomy" id="2831512"/>
    <lineage>
        <taxon>Eukaryota</taxon>
        <taxon>Fungi</taxon>
        <taxon>Dikarya</taxon>
        <taxon>Ascomycota</taxon>
        <taxon>Pezizomycotina</taxon>
        <taxon>Sordariomycetes</taxon>
        <taxon>Sordariomycetidae</taxon>
        <taxon>Sordariales</taxon>
        <taxon>Chaetomiaceae</taxon>
        <taxon>Staphylotrichum</taxon>
    </lineage>
</organism>
<dbReference type="GO" id="GO:0005634">
    <property type="term" value="C:nucleus"/>
    <property type="evidence" value="ECO:0007669"/>
    <property type="project" value="UniProtKB-SubCell"/>
</dbReference>
<dbReference type="GO" id="GO:0003677">
    <property type="term" value="F:DNA binding"/>
    <property type="evidence" value="ECO:0007669"/>
    <property type="project" value="UniProtKB-KW"/>
</dbReference>
<protein>
    <recommendedName>
        <fullName evidence="5">Zn(2)-C6 fungal-type domain-containing protein</fullName>
    </recommendedName>
</protein>
<name>A0AAN6RP78_9PEZI</name>
<proteinExistence type="predicted"/>
<keyword evidence="4" id="KW-0539">Nucleus</keyword>
<dbReference type="PANTHER" id="PTHR46910">
    <property type="entry name" value="TRANSCRIPTION FACTOR PDR1"/>
    <property type="match status" value="1"/>
</dbReference>
<keyword evidence="2" id="KW-0479">Metal-binding</keyword>
<dbReference type="Gene3D" id="4.10.240.10">
    <property type="entry name" value="Zn(2)-C6 fungal-type DNA-binding domain"/>
    <property type="match status" value="1"/>
</dbReference>
<dbReference type="SUPFAM" id="SSF57701">
    <property type="entry name" value="Zn2/Cys6 DNA-binding domain"/>
    <property type="match status" value="1"/>
</dbReference>
<dbReference type="InterPro" id="IPR050987">
    <property type="entry name" value="AtrR-like"/>
</dbReference>
<keyword evidence="7" id="KW-1185">Reference proteome</keyword>
<dbReference type="GO" id="GO:0000981">
    <property type="term" value="F:DNA-binding transcription factor activity, RNA polymerase II-specific"/>
    <property type="evidence" value="ECO:0007669"/>
    <property type="project" value="InterPro"/>
</dbReference>
<gene>
    <name evidence="6" type="ORF">C8A05DRAFT_19845</name>
</gene>
<keyword evidence="3" id="KW-0238">DNA-binding</keyword>
<comment type="subcellular location">
    <subcellularLocation>
        <location evidence="1">Nucleus</location>
    </subcellularLocation>
</comment>
<dbReference type="SMART" id="SM00066">
    <property type="entry name" value="GAL4"/>
    <property type="match status" value="1"/>
</dbReference>
<dbReference type="PROSITE" id="PS50048">
    <property type="entry name" value="ZN2_CY6_FUNGAL_2"/>
    <property type="match status" value="1"/>
</dbReference>
<comment type="caution">
    <text evidence="6">The sequence shown here is derived from an EMBL/GenBank/DDBJ whole genome shotgun (WGS) entry which is preliminary data.</text>
</comment>
<dbReference type="EMBL" id="MU856182">
    <property type="protein sequence ID" value="KAK3897378.1"/>
    <property type="molecule type" value="Genomic_DNA"/>
</dbReference>
<evidence type="ECO:0000313" key="6">
    <source>
        <dbReference type="EMBL" id="KAK3897378.1"/>
    </source>
</evidence>
<accession>A0AAN6RP78</accession>
<sequence length="700" mass="76662">MPSPRSAVPQPTAKGHAIAPGCKMGKGAASAVQACRSCHKDKVKCDGLRPQCSRCQTKQRRCLYEGSAGQSRKAAMRSRLEALEGLFSALQEESAEDVQQLLSQIRLARGVMDVIPPFIPSDGSPGTADAFDGTDSEPSTALSISTAQTSCCTPDTGASPDSCAVRRTADPSACGSPSVPDHTLELTPAHLVRMVFPSTATTKAALDSFFRCSGSLFHVFPVEQSYSHLDDVFGLRDRCLSPSNLKASACYLAAVAAVGAQYSPEEFEPGTDEVLYEIARQYFSHVAEDQPLEGIRVCALLAMFNIMAKRLNCIAYIELGLNISRRHSLQDRNYQFLGIDQQAWTGYRKAWRTLIWLSSTLGYISGNENDCSLKQIASLVDEEFDDASKLTNSIHQEMTKVSLLKANILRMHLSSPELSVQAIRGAEQELHDWYRQLPTEMQLIDLMKGQRLPEIARWSIFHIHLLHLGAIMLLFQRIASQQARAQRESGNTTWTPPQEMFRRYTCQAITAARQSARILGLLMAEMAVFKRCWLVILQAHTSCLALLYSAAQSQLYPSSGPQSGEDLAQARACLDTLSFCGSTDPVAFGFYSALAPIYDKLVSYDNGASAGPVAVLSAQLQAMLCRPFGCPEDNGKSEVPNPAQWPDSSTSRMSFRWQISGLGPGGLDANGPMHRFLDSIRPSGWSEVGNEDFCNEVQML</sequence>
<dbReference type="PANTHER" id="PTHR46910:SF3">
    <property type="entry name" value="HALOTOLERANCE PROTEIN 9-RELATED"/>
    <property type="match status" value="1"/>
</dbReference>
<dbReference type="InterPro" id="IPR036864">
    <property type="entry name" value="Zn2-C6_fun-type_DNA-bd_sf"/>
</dbReference>
<dbReference type="PROSITE" id="PS00463">
    <property type="entry name" value="ZN2_CY6_FUNGAL_1"/>
    <property type="match status" value="1"/>
</dbReference>
<evidence type="ECO:0000256" key="1">
    <source>
        <dbReference type="ARBA" id="ARBA00004123"/>
    </source>
</evidence>
<reference evidence="6" key="2">
    <citation type="submission" date="2023-05" db="EMBL/GenBank/DDBJ databases">
        <authorList>
            <consortium name="Lawrence Berkeley National Laboratory"/>
            <person name="Steindorff A."/>
            <person name="Hensen N."/>
            <person name="Bonometti L."/>
            <person name="Westerberg I."/>
            <person name="Brannstrom I.O."/>
            <person name="Guillou S."/>
            <person name="Cros-Aarteil S."/>
            <person name="Calhoun S."/>
            <person name="Haridas S."/>
            <person name="Kuo A."/>
            <person name="Mondo S."/>
            <person name="Pangilinan J."/>
            <person name="Riley R."/>
            <person name="Labutti K."/>
            <person name="Andreopoulos B."/>
            <person name="Lipzen A."/>
            <person name="Chen C."/>
            <person name="Yanf M."/>
            <person name="Daum C."/>
            <person name="Ng V."/>
            <person name="Clum A."/>
            <person name="Ohm R."/>
            <person name="Martin F."/>
            <person name="Silar P."/>
            <person name="Natvig D."/>
            <person name="Lalanne C."/>
            <person name="Gautier V."/>
            <person name="Ament-Velasquez S.L."/>
            <person name="Kruys A."/>
            <person name="Hutchinson M.I."/>
            <person name="Powell A.J."/>
            <person name="Barry K."/>
            <person name="Miller A.N."/>
            <person name="Grigoriev I.V."/>
            <person name="Debuchy R."/>
            <person name="Gladieux P."/>
            <person name="Thoren M.H."/>
            <person name="Johannesson H."/>
        </authorList>
    </citation>
    <scope>NUCLEOTIDE SEQUENCE</scope>
    <source>
        <strain evidence="6">CBS 103.79</strain>
    </source>
</reference>
<evidence type="ECO:0000313" key="7">
    <source>
        <dbReference type="Proteomes" id="UP001303889"/>
    </source>
</evidence>
<dbReference type="InterPro" id="IPR001138">
    <property type="entry name" value="Zn2Cys6_DnaBD"/>
</dbReference>
<feature type="domain" description="Zn(2)-C6 fungal-type" evidence="5">
    <location>
        <begin position="34"/>
        <end position="64"/>
    </location>
</feature>
<dbReference type="AlphaFoldDB" id="A0AAN6RP78"/>
<evidence type="ECO:0000256" key="2">
    <source>
        <dbReference type="ARBA" id="ARBA00022723"/>
    </source>
</evidence>
<dbReference type="Proteomes" id="UP001303889">
    <property type="component" value="Unassembled WGS sequence"/>
</dbReference>
<reference evidence="6" key="1">
    <citation type="journal article" date="2023" name="Mol. Phylogenet. Evol.">
        <title>Genome-scale phylogeny and comparative genomics of the fungal order Sordariales.</title>
        <authorList>
            <person name="Hensen N."/>
            <person name="Bonometti L."/>
            <person name="Westerberg I."/>
            <person name="Brannstrom I.O."/>
            <person name="Guillou S."/>
            <person name="Cros-Aarteil S."/>
            <person name="Calhoun S."/>
            <person name="Haridas S."/>
            <person name="Kuo A."/>
            <person name="Mondo S."/>
            <person name="Pangilinan J."/>
            <person name="Riley R."/>
            <person name="LaButti K."/>
            <person name="Andreopoulos B."/>
            <person name="Lipzen A."/>
            <person name="Chen C."/>
            <person name="Yan M."/>
            <person name="Daum C."/>
            <person name="Ng V."/>
            <person name="Clum A."/>
            <person name="Steindorff A."/>
            <person name="Ohm R.A."/>
            <person name="Martin F."/>
            <person name="Silar P."/>
            <person name="Natvig D.O."/>
            <person name="Lalanne C."/>
            <person name="Gautier V."/>
            <person name="Ament-Velasquez S.L."/>
            <person name="Kruys A."/>
            <person name="Hutchinson M.I."/>
            <person name="Powell A.J."/>
            <person name="Barry K."/>
            <person name="Miller A.N."/>
            <person name="Grigoriev I.V."/>
            <person name="Debuchy R."/>
            <person name="Gladieux P."/>
            <person name="Hiltunen Thoren M."/>
            <person name="Johannesson H."/>
        </authorList>
    </citation>
    <scope>NUCLEOTIDE SEQUENCE</scope>
    <source>
        <strain evidence="6">CBS 103.79</strain>
    </source>
</reference>
<evidence type="ECO:0000256" key="4">
    <source>
        <dbReference type="ARBA" id="ARBA00023242"/>
    </source>
</evidence>
<dbReference type="CDD" id="cd12148">
    <property type="entry name" value="fungal_TF_MHR"/>
    <property type="match status" value="1"/>
</dbReference>
<dbReference type="CDD" id="cd00067">
    <property type="entry name" value="GAL4"/>
    <property type="match status" value="1"/>
</dbReference>
<evidence type="ECO:0000259" key="5">
    <source>
        <dbReference type="PROSITE" id="PS50048"/>
    </source>
</evidence>